<evidence type="ECO:0000313" key="2">
    <source>
        <dbReference type="Proteomes" id="UP000887116"/>
    </source>
</evidence>
<name>A0A8X6FEY5_TRICU</name>
<reference evidence="1" key="1">
    <citation type="submission" date="2020-07" db="EMBL/GenBank/DDBJ databases">
        <title>Multicomponent nature underlies the extraordinary mechanical properties of spider dragline silk.</title>
        <authorList>
            <person name="Kono N."/>
            <person name="Nakamura H."/>
            <person name="Mori M."/>
            <person name="Yoshida Y."/>
            <person name="Ohtoshi R."/>
            <person name="Malay A.D."/>
            <person name="Moran D.A.P."/>
            <person name="Tomita M."/>
            <person name="Numata K."/>
            <person name="Arakawa K."/>
        </authorList>
    </citation>
    <scope>NUCLEOTIDE SEQUENCE</scope>
</reference>
<dbReference type="AlphaFoldDB" id="A0A8X6FEY5"/>
<dbReference type="EMBL" id="BMAO01021831">
    <property type="protein sequence ID" value="GFQ77772.1"/>
    <property type="molecule type" value="Genomic_DNA"/>
</dbReference>
<evidence type="ECO:0000313" key="1">
    <source>
        <dbReference type="EMBL" id="GFQ77772.1"/>
    </source>
</evidence>
<organism evidence="1 2">
    <name type="scientific">Trichonephila clavata</name>
    <name type="common">Joro spider</name>
    <name type="synonym">Nephila clavata</name>
    <dbReference type="NCBI Taxonomy" id="2740835"/>
    <lineage>
        <taxon>Eukaryota</taxon>
        <taxon>Metazoa</taxon>
        <taxon>Ecdysozoa</taxon>
        <taxon>Arthropoda</taxon>
        <taxon>Chelicerata</taxon>
        <taxon>Arachnida</taxon>
        <taxon>Araneae</taxon>
        <taxon>Araneomorphae</taxon>
        <taxon>Entelegynae</taxon>
        <taxon>Araneoidea</taxon>
        <taxon>Nephilidae</taxon>
        <taxon>Trichonephila</taxon>
    </lineage>
</organism>
<dbReference type="Proteomes" id="UP000887116">
    <property type="component" value="Unassembled WGS sequence"/>
</dbReference>
<sequence length="154" mass="17456">MERSHDHEVVWAGIGARPYEFLDDPRFYPVFMKNSQTNFTFQETQTAYLHCSIHQLEDKVTFVYAMRTSGQGHVAMTTLCYAMYFLSPIAEKSYNNVINELQLCNKEAAEASMQSAALEEVTLTYSSDLIISGDGKWKTMAILLVLMCELSKGT</sequence>
<dbReference type="OrthoDB" id="6427221at2759"/>
<proteinExistence type="predicted"/>
<gene>
    <name evidence="1" type="ORF">TNCT_535721</name>
</gene>
<protein>
    <submittedName>
        <fullName evidence="1">Uncharacterized protein</fullName>
    </submittedName>
</protein>
<comment type="caution">
    <text evidence="1">The sequence shown here is derived from an EMBL/GenBank/DDBJ whole genome shotgun (WGS) entry which is preliminary data.</text>
</comment>
<accession>A0A8X6FEY5</accession>
<keyword evidence="2" id="KW-1185">Reference proteome</keyword>